<gene>
    <name evidence="2" type="ORF">ANACAC_01806</name>
</gene>
<organism evidence="2 3">
    <name type="scientific">Anaerostipes caccae (strain DSM 14662 / CCUG 47493 / JCM 13470 / NCIMB 13811 / L1-92)</name>
    <dbReference type="NCBI Taxonomy" id="411490"/>
    <lineage>
        <taxon>Bacteria</taxon>
        <taxon>Bacillati</taxon>
        <taxon>Bacillota</taxon>
        <taxon>Clostridia</taxon>
        <taxon>Lachnospirales</taxon>
        <taxon>Lachnospiraceae</taxon>
        <taxon>Anaerostipes</taxon>
    </lineage>
</organism>
<reference evidence="2" key="2">
    <citation type="submission" date="2013-11" db="EMBL/GenBank/DDBJ databases">
        <title>Draft genome sequence of Anaerostipes caccae (DSM 14662).</title>
        <authorList>
            <person name="Sudarsanam P."/>
            <person name="Ley R."/>
            <person name="Guruge J."/>
            <person name="Turnbaugh P.J."/>
            <person name="Mahowald M."/>
            <person name="Liep D."/>
            <person name="Gordon J."/>
        </authorList>
    </citation>
    <scope>NUCLEOTIDE SEQUENCE</scope>
    <source>
        <strain evidence="2">DSM 14662</strain>
    </source>
</reference>
<dbReference type="Proteomes" id="UP000004935">
    <property type="component" value="Unassembled WGS sequence"/>
</dbReference>
<feature type="transmembrane region" description="Helical" evidence="1">
    <location>
        <begin position="56"/>
        <end position="74"/>
    </location>
</feature>
<evidence type="ECO:0008006" key="4">
    <source>
        <dbReference type="Google" id="ProtNLM"/>
    </source>
</evidence>
<name>B0ME13_ANACD</name>
<dbReference type="HOGENOM" id="CLU_133627_0_0_9"/>
<keyword evidence="1" id="KW-0472">Membrane</keyword>
<feature type="transmembrane region" description="Helical" evidence="1">
    <location>
        <begin position="80"/>
        <end position="97"/>
    </location>
</feature>
<proteinExistence type="predicted"/>
<keyword evidence="3" id="KW-1185">Reference proteome</keyword>
<evidence type="ECO:0000313" key="2">
    <source>
        <dbReference type="EMBL" id="EDR98183.1"/>
    </source>
</evidence>
<comment type="caution">
    <text evidence="2">The sequence shown here is derived from an EMBL/GenBank/DDBJ whole genome shotgun (WGS) entry which is preliminary data.</text>
</comment>
<dbReference type="EMBL" id="ABAX03000012">
    <property type="protein sequence ID" value="EDR98183.1"/>
    <property type="molecule type" value="Genomic_DNA"/>
</dbReference>
<evidence type="ECO:0000313" key="3">
    <source>
        <dbReference type="Proteomes" id="UP000004935"/>
    </source>
</evidence>
<keyword evidence="1" id="KW-0812">Transmembrane</keyword>
<dbReference type="eggNOG" id="COG4416">
    <property type="taxonomic scope" value="Bacteria"/>
</dbReference>
<dbReference type="STRING" id="411490.ANACAC_01806"/>
<evidence type="ECO:0000256" key="1">
    <source>
        <dbReference type="SAM" id="Phobius"/>
    </source>
</evidence>
<accession>B0ME13</accession>
<reference evidence="2" key="1">
    <citation type="submission" date="2007-11" db="EMBL/GenBank/DDBJ databases">
        <authorList>
            <person name="Fulton L."/>
            <person name="Clifton S."/>
            <person name="Fulton B."/>
            <person name="Xu J."/>
            <person name="Minx P."/>
            <person name="Pepin K.H."/>
            <person name="Johnson M."/>
            <person name="Thiruvilangam P."/>
            <person name="Bhonagiri V."/>
            <person name="Nash W.E."/>
            <person name="Mardis E.R."/>
            <person name="Wilson R.K."/>
        </authorList>
    </citation>
    <scope>NUCLEOTIDE SEQUENCE [LARGE SCALE GENOMIC DNA]</scope>
    <source>
        <strain evidence="2">DSM 14662</strain>
    </source>
</reference>
<dbReference type="AlphaFoldDB" id="B0ME13"/>
<protein>
    <recommendedName>
        <fullName evidence="4">Zn-finger containing protein</fullName>
    </recommendedName>
</protein>
<keyword evidence="1" id="KW-1133">Transmembrane helix</keyword>
<sequence length="170" mass="20070">MPHSKHVENGRNICWSRLLRDKRHYTSWVHLNVKKGEMMRDKIQNFLRGRYGTDSLSKFLLILALAGMFLPIFIKKAFVFYYAGLLLLIYSYFRIFSRNIAKRSAENAAFLRKTSKITGFFRKKKLHFEQRKTHKFFRCPGCGQDIRVPKGKGNIVITCPKCRKEFQARS</sequence>